<evidence type="ECO:0000313" key="4">
    <source>
        <dbReference type="Proteomes" id="UP000294841"/>
    </source>
</evidence>
<dbReference type="HAMAP" id="MF_01053">
    <property type="entry name" value="UPF0231"/>
    <property type="match status" value="1"/>
</dbReference>
<organism evidence="3 4">
    <name type="scientific">Bisgaardia hudsonensis</name>
    <dbReference type="NCBI Taxonomy" id="109472"/>
    <lineage>
        <taxon>Bacteria</taxon>
        <taxon>Pseudomonadati</taxon>
        <taxon>Pseudomonadota</taxon>
        <taxon>Gammaproteobacteria</taxon>
        <taxon>Pasteurellales</taxon>
        <taxon>Pasteurellaceae</taxon>
        <taxon>Bisgaardia</taxon>
    </lineage>
</organism>
<dbReference type="EMBL" id="SLXI01000002">
    <property type="protein sequence ID" value="TCP13226.1"/>
    <property type="molecule type" value="Genomic_DNA"/>
</dbReference>
<gene>
    <name evidence="3" type="ORF">EV697_10299</name>
</gene>
<dbReference type="Proteomes" id="UP000294841">
    <property type="component" value="Unassembled WGS sequence"/>
</dbReference>
<protein>
    <recommendedName>
        <fullName evidence="2">UPF0231 protein EV697_10299</fullName>
    </recommendedName>
</protein>
<dbReference type="AlphaFoldDB" id="A0A4R2N140"/>
<name>A0A4R2N140_9PAST</name>
<dbReference type="NCBIfam" id="NF003575">
    <property type="entry name" value="PRK05248.1-2"/>
    <property type="match status" value="1"/>
</dbReference>
<evidence type="ECO:0000256" key="1">
    <source>
        <dbReference type="ARBA" id="ARBA00005367"/>
    </source>
</evidence>
<dbReference type="InterPro" id="IPR008249">
    <property type="entry name" value="UPF0231"/>
</dbReference>
<keyword evidence="4" id="KW-1185">Reference proteome</keyword>
<dbReference type="Pfam" id="PF06062">
    <property type="entry name" value="UPF0231"/>
    <property type="match status" value="1"/>
</dbReference>
<sequence>MLQLLVVVDHHLVFNKTFMDFQFTYYLGNIFAKCSMGHEAVANWLNTEVRLNPEIISTALSYLKQASRLSPSDKLQLIGKEYSLFINRDEVIIKANNLALSDDNLLEENFNYYDEESIAFCGLEDFSQFLQSYLSFKQAK</sequence>
<proteinExistence type="inferred from homology"/>
<accession>A0A4R2N140</accession>
<comment type="similarity">
    <text evidence="1 2">Belongs to the UPF0231 family.</text>
</comment>
<reference evidence="3 4" key="1">
    <citation type="submission" date="2019-03" db="EMBL/GenBank/DDBJ databases">
        <title>Genomic Encyclopedia of Type Strains, Phase IV (KMG-IV): sequencing the most valuable type-strain genomes for metagenomic binning, comparative biology and taxonomic classification.</title>
        <authorList>
            <person name="Goeker M."/>
        </authorList>
    </citation>
    <scope>NUCLEOTIDE SEQUENCE [LARGE SCALE GENOMIC DNA]</scope>
    <source>
        <strain evidence="3 4">DSM 28231</strain>
    </source>
</reference>
<comment type="caution">
    <text evidence="3">The sequence shown here is derived from an EMBL/GenBank/DDBJ whole genome shotgun (WGS) entry which is preliminary data.</text>
</comment>
<evidence type="ECO:0000256" key="2">
    <source>
        <dbReference type="HAMAP-Rule" id="MF_01053"/>
    </source>
</evidence>
<dbReference type="PIRSF" id="PIRSF006287">
    <property type="entry name" value="UCP006287"/>
    <property type="match status" value="1"/>
</dbReference>
<evidence type="ECO:0000313" key="3">
    <source>
        <dbReference type="EMBL" id="TCP13226.1"/>
    </source>
</evidence>